<keyword evidence="2" id="KW-1185">Reference proteome</keyword>
<proteinExistence type="predicted"/>
<organism evidence="1 2">
    <name type="scientific">Macrolepiota fuliginosa MF-IS2</name>
    <dbReference type="NCBI Taxonomy" id="1400762"/>
    <lineage>
        <taxon>Eukaryota</taxon>
        <taxon>Fungi</taxon>
        <taxon>Dikarya</taxon>
        <taxon>Basidiomycota</taxon>
        <taxon>Agaricomycotina</taxon>
        <taxon>Agaricomycetes</taxon>
        <taxon>Agaricomycetidae</taxon>
        <taxon>Agaricales</taxon>
        <taxon>Agaricineae</taxon>
        <taxon>Agaricaceae</taxon>
        <taxon>Macrolepiota</taxon>
    </lineage>
</organism>
<gene>
    <name evidence="1" type="ORF">P691DRAFT_777713</name>
</gene>
<accession>A0A9P5X5K4</accession>
<reference evidence="1" key="1">
    <citation type="submission" date="2020-11" db="EMBL/GenBank/DDBJ databases">
        <authorList>
            <consortium name="DOE Joint Genome Institute"/>
            <person name="Ahrendt S."/>
            <person name="Riley R."/>
            <person name="Andreopoulos W."/>
            <person name="Labutti K."/>
            <person name="Pangilinan J."/>
            <person name="Ruiz-Duenas F.J."/>
            <person name="Barrasa J.M."/>
            <person name="Sanchez-Garcia M."/>
            <person name="Camarero S."/>
            <person name="Miyauchi S."/>
            <person name="Serrano A."/>
            <person name="Linde D."/>
            <person name="Babiker R."/>
            <person name="Drula E."/>
            <person name="Ayuso-Fernandez I."/>
            <person name="Pacheco R."/>
            <person name="Padilla G."/>
            <person name="Ferreira P."/>
            <person name="Barriuso J."/>
            <person name="Kellner H."/>
            <person name="Castanera R."/>
            <person name="Alfaro M."/>
            <person name="Ramirez L."/>
            <person name="Pisabarro A.G."/>
            <person name="Kuo A."/>
            <person name="Tritt A."/>
            <person name="Lipzen A."/>
            <person name="He G."/>
            <person name="Yan M."/>
            <person name="Ng V."/>
            <person name="Cullen D."/>
            <person name="Martin F."/>
            <person name="Rosso M.-N."/>
            <person name="Henrissat B."/>
            <person name="Hibbett D."/>
            <person name="Martinez A.T."/>
            <person name="Grigoriev I.V."/>
        </authorList>
    </citation>
    <scope>NUCLEOTIDE SEQUENCE</scope>
    <source>
        <strain evidence="1">MF-IS2</strain>
    </source>
</reference>
<protein>
    <submittedName>
        <fullName evidence="1">Uncharacterized protein</fullName>
    </submittedName>
</protein>
<evidence type="ECO:0000313" key="1">
    <source>
        <dbReference type="EMBL" id="KAF9445248.1"/>
    </source>
</evidence>
<dbReference type="AlphaFoldDB" id="A0A9P5X5K4"/>
<name>A0A9P5X5K4_9AGAR</name>
<dbReference type="Proteomes" id="UP000807342">
    <property type="component" value="Unassembled WGS sequence"/>
</dbReference>
<dbReference type="EMBL" id="MU151314">
    <property type="protein sequence ID" value="KAF9445248.1"/>
    <property type="molecule type" value="Genomic_DNA"/>
</dbReference>
<sequence length="508" mass="56266">MVTSSLCSISTPIGSQVTEYLQSGVYSKLGLPTWVERQATAEVAEIATKLISDKREPTWGFAPVNQTYDSAVGDQGDWRCNAMLLYVVGALTNDGLRASYSVIYYLGTFFRVQSDSKPIRDEVRRDAFASAATFAGGSTPTTDQELSETLKRSATKIFQNMFGFAYGTTPPGSWSAEGVSSAYLKSNTQLLYIPMDKPGIEYLGNMIEQGLFSGLDVPNVSIKSMENYFTPSFSIYTEFIGQAIEDLTVDFSGVLSGVSVNSWAISKLDRLYLPADPTLNPIHQKSVLISWYQYRTNANGLKIPVTYIFVQTMFYEELPASQRATQRLFKILSDKIREGLHQPPSTNNDLLSLKEMLIEYTSQKFSTSFGFSYNGDQSTPPDQKPGGAVRGYKELLQTGEYPTSTQEVESWLNAEVFLKDSLAFPAFANNKIWEKIRDDVVGLTQAATGDNWLSTFNSVLYLRPGGGTNIKQYSQYVYAIGELEVDGAKVVRVFVCYLGVFCGTTKTT</sequence>
<evidence type="ECO:0000313" key="2">
    <source>
        <dbReference type="Proteomes" id="UP000807342"/>
    </source>
</evidence>
<comment type="caution">
    <text evidence="1">The sequence shown here is derived from an EMBL/GenBank/DDBJ whole genome shotgun (WGS) entry which is preliminary data.</text>
</comment>